<sequence>MRASTHRQRVAALGRAGYRRYDESTATRLGRMSEHLLADYGGDLRRLRAAGHAEPAALSRLLRAFPGIGPAGAQIFLREVQGIWSLPPVFDAKALEGARRARLPAEPEALAGLVAPADRARFAAALVRRALRR</sequence>
<gene>
    <name evidence="4" type="ORF">BAUR920_01981</name>
    <name evidence="3" type="ORF">CIK64_08110</name>
    <name evidence="2" type="ORF">CIK65_01815</name>
    <name evidence="1" type="ORF">CXR23_08435</name>
    <name evidence="5" type="ORF">EB834_07120</name>
</gene>
<dbReference type="Proteomes" id="UP000297736">
    <property type="component" value="Unassembled WGS sequence"/>
</dbReference>
<proteinExistence type="predicted"/>
<dbReference type="Proteomes" id="UP000218620">
    <property type="component" value="Unassembled WGS sequence"/>
</dbReference>
<dbReference type="Proteomes" id="UP000283000">
    <property type="component" value="Chromosome"/>
</dbReference>
<accession>A0A2H1JCR2</accession>
<evidence type="ECO:0000313" key="10">
    <source>
        <dbReference type="Proteomes" id="UP000297736"/>
    </source>
</evidence>
<evidence type="ECO:0000313" key="1">
    <source>
        <dbReference type="EMBL" id="AZT93171.1"/>
    </source>
</evidence>
<evidence type="ECO:0000313" key="8">
    <source>
        <dbReference type="Proteomes" id="UP000234289"/>
    </source>
</evidence>
<dbReference type="RefSeq" id="WP_096162049.1">
    <property type="nucleotide sequence ID" value="NZ_CP025330.1"/>
</dbReference>
<dbReference type="InterPro" id="IPR011257">
    <property type="entry name" value="DNA_glycosylase"/>
</dbReference>
<evidence type="ECO:0000313" key="7">
    <source>
        <dbReference type="Proteomes" id="UP000218620"/>
    </source>
</evidence>
<reference evidence="4" key="3">
    <citation type="submission" date="2017-03" db="EMBL/GenBank/DDBJ databases">
        <authorList>
            <person name="Afonso C.L."/>
            <person name="Miller P.J."/>
            <person name="Scott M.A."/>
            <person name="Spackman E."/>
            <person name="Goraichik I."/>
            <person name="Dimitrov K.M."/>
            <person name="Suarez D.L."/>
            <person name="Swayne D.E."/>
        </authorList>
    </citation>
    <scope>NUCLEOTIDE SEQUENCE [LARGE SCALE GENOMIC DNA]</scope>
    <source>
        <strain evidence="4">CNRZ 920</strain>
    </source>
</reference>
<dbReference type="EMBL" id="NRGP01000012">
    <property type="protein sequence ID" value="PCC46813.1"/>
    <property type="molecule type" value="Genomic_DNA"/>
</dbReference>
<dbReference type="EMBL" id="CP025330">
    <property type="protein sequence ID" value="AZT93171.1"/>
    <property type="molecule type" value="Genomic_DNA"/>
</dbReference>
<dbReference type="Proteomes" id="UP000217564">
    <property type="component" value="Unassembled WGS sequence"/>
</dbReference>
<protein>
    <submittedName>
        <fullName evidence="2">Uncharacterized protein</fullName>
    </submittedName>
</protein>
<reference evidence="8" key="2">
    <citation type="submission" date="2017-03" db="EMBL/GenBank/DDBJ databases">
        <authorList>
            <person name="Monnet C."/>
        </authorList>
    </citation>
    <scope>NUCLEOTIDE SEQUENCE [LARGE SCALE GENOMIC DNA]</scope>
    <source>
        <strain evidence="8">CNRZ 920</strain>
    </source>
</reference>
<name>A0A2A3YX38_BREAU</name>
<dbReference type="GO" id="GO:0006281">
    <property type="term" value="P:DNA repair"/>
    <property type="evidence" value="ECO:0007669"/>
    <property type="project" value="InterPro"/>
</dbReference>
<dbReference type="Proteomes" id="UP000234289">
    <property type="component" value="Unassembled WGS sequence"/>
</dbReference>
<organism evidence="2 7">
    <name type="scientific">Brevibacterium aurantiacum</name>
    <dbReference type="NCBI Taxonomy" id="273384"/>
    <lineage>
        <taxon>Bacteria</taxon>
        <taxon>Bacillati</taxon>
        <taxon>Actinomycetota</taxon>
        <taxon>Actinomycetes</taxon>
        <taxon>Micrococcales</taxon>
        <taxon>Brevibacteriaceae</taxon>
        <taxon>Brevibacterium</taxon>
    </lineage>
</organism>
<evidence type="ECO:0000313" key="3">
    <source>
        <dbReference type="EMBL" id="PCC46813.1"/>
    </source>
</evidence>
<dbReference type="SUPFAM" id="SSF48150">
    <property type="entry name" value="DNA-glycosylase"/>
    <property type="match status" value="1"/>
</dbReference>
<dbReference type="EMBL" id="RHFF01000005">
    <property type="protein sequence ID" value="TGD39507.1"/>
    <property type="molecule type" value="Genomic_DNA"/>
</dbReference>
<dbReference type="EMBL" id="FXZG01000010">
    <property type="protein sequence ID" value="SMX85161.1"/>
    <property type="molecule type" value="Genomic_DNA"/>
</dbReference>
<evidence type="ECO:0000313" key="4">
    <source>
        <dbReference type="EMBL" id="SMX85161.1"/>
    </source>
</evidence>
<evidence type="ECO:0000313" key="6">
    <source>
        <dbReference type="Proteomes" id="UP000217564"/>
    </source>
</evidence>
<dbReference type="EMBL" id="NRGQ01000003">
    <property type="protein sequence ID" value="PCC44352.1"/>
    <property type="molecule type" value="Genomic_DNA"/>
</dbReference>
<evidence type="ECO:0000313" key="9">
    <source>
        <dbReference type="Proteomes" id="UP000283000"/>
    </source>
</evidence>
<reference evidence="1 9" key="4">
    <citation type="submission" date="2017-12" db="EMBL/GenBank/DDBJ databases">
        <authorList>
            <person name="Levesque S."/>
        </authorList>
    </citation>
    <scope>NUCLEOTIDE SEQUENCE [LARGE SCALE GENOMIC DNA]</scope>
    <source>
        <strain evidence="1 9">SMQ-1417</strain>
    </source>
</reference>
<evidence type="ECO:0000313" key="5">
    <source>
        <dbReference type="EMBL" id="TGD39507.1"/>
    </source>
</evidence>
<reference evidence="5 10" key="5">
    <citation type="submission" date="2018-10" db="EMBL/GenBank/DDBJ databases">
        <title>Brevibacterium genomes from Austrain hard cheese rinds.</title>
        <authorList>
            <person name="Anast J.M."/>
            <person name="Dzieciol M."/>
            <person name="Schultz D.L."/>
            <person name="Mann E."/>
            <person name="Wagner M."/>
            <person name="Schmitz-Esser S."/>
        </authorList>
    </citation>
    <scope>NUCLEOTIDE SEQUENCE [LARGE SCALE GENOMIC DNA]</scope>
    <source>
        <strain evidence="5 10">L261</strain>
    </source>
</reference>
<reference evidence="6 7" key="1">
    <citation type="journal article" date="2017" name="Elife">
        <title>Extensive horizontal gene transfer in cheese-associated bacteria.</title>
        <authorList>
            <person name="Bonham K.S."/>
            <person name="Wolfe B.E."/>
            <person name="Dutton R.J."/>
        </authorList>
    </citation>
    <scope>NUCLEOTIDE SEQUENCE [LARGE SCALE GENOMIC DNA]</scope>
    <source>
        <strain evidence="3 6">947_7</strain>
        <strain evidence="2 7">962_8</strain>
    </source>
</reference>
<reference evidence="1 9" key="6">
    <citation type="submission" date="2019-01" db="EMBL/GenBank/DDBJ databases">
        <title>Comparative genomic analysis of Brevibacterium aurantiacum sheds light on its evolution and its adaptation to smear-ripened cheeses.</title>
        <authorList>
            <person name="Moineau S."/>
        </authorList>
    </citation>
    <scope>NUCLEOTIDE SEQUENCE [LARGE SCALE GENOMIC DNA]</scope>
    <source>
        <strain evidence="1 9">SMQ-1417</strain>
    </source>
</reference>
<dbReference type="AlphaFoldDB" id="A0A2A3YX38"/>
<evidence type="ECO:0000313" key="2">
    <source>
        <dbReference type="EMBL" id="PCC44352.1"/>
    </source>
</evidence>
<dbReference type="GO" id="GO:0003824">
    <property type="term" value="F:catalytic activity"/>
    <property type="evidence" value="ECO:0007669"/>
    <property type="project" value="InterPro"/>
</dbReference>
<accession>A0A2A3YX38</accession>